<dbReference type="Pfam" id="PF03963">
    <property type="entry name" value="FlgD"/>
    <property type="match status" value="1"/>
</dbReference>
<evidence type="ECO:0000256" key="6">
    <source>
        <dbReference type="SAM" id="MobiDB-lite"/>
    </source>
</evidence>
<dbReference type="InterPro" id="IPR025963">
    <property type="entry name" value="FLgD_Tudor"/>
</dbReference>
<gene>
    <name evidence="9" type="ORF">WS72_17440</name>
</gene>
<reference evidence="9 10" key="1">
    <citation type="submission" date="2015-11" db="EMBL/GenBank/DDBJ databases">
        <authorList>
            <person name="Sahl J."/>
            <person name="Wagner D."/>
            <person name="Keim P."/>
        </authorList>
    </citation>
    <scope>NUCLEOTIDE SEQUENCE [LARGE SCALE GENOMIC DNA]</scope>
    <source>
        <strain evidence="9 10">BDU18</strain>
    </source>
</reference>
<proteinExistence type="inferred from homology"/>
<organism evidence="9 10">
    <name type="scientific">Burkholderia savannae</name>
    <dbReference type="NCBI Taxonomy" id="1637837"/>
    <lineage>
        <taxon>Bacteria</taxon>
        <taxon>Pseudomonadati</taxon>
        <taxon>Pseudomonadota</taxon>
        <taxon>Betaproteobacteria</taxon>
        <taxon>Burkholderiales</taxon>
        <taxon>Burkholderiaceae</taxon>
        <taxon>Burkholderia</taxon>
        <taxon>pseudomallei group</taxon>
    </lineage>
</organism>
<sequence>MTSSFTTIGSSGTTVNPLPFDTMSSNSQSSSTTGTNAASGTSGAGNASGTNGTNGTNGAGGTSGTNANINVASSLSTTSAADLQTTFLTLLVTQLKNQDPTSPVDSSQMTSQLAQINTVSGIAQLNTALTSLSSQLTAGQQTQAAMLIGSNVLAPGNTVPVKSGAASPFGVQLTSAVSNLTITVKNASGVVVNTINAGAQSAGTVPFNWTPTDTAGNALPDGTYTISASYTDTSGKQYAPTTLSSAQVLSVVKQADGTPGLVLSNGSTVGFSQVASIFPNTKSASNGSSSSSTN</sequence>
<keyword evidence="9" id="KW-0282">Flagellum</keyword>
<feature type="domain" description="FlgD/Vpr Ig-like" evidence="7">
    <location>
        <begin position="157"/>
        <end position="233"/>
    </location>
</feature>
<feature type="domain" description="FlgD Tudor-like" evidence="8">
    <location>
        <begin position="140"/>
        <end position="274"/>
    </location>
</feature>
<keyword evidence="10" id="KW-1185">Reference proteome</keyword>
<keyword evidence="3 5" id="KW-1005">Bacterial flagellum biogenesis</keyword>
<dbReference type="InterPro" id="IPR025965">
    <property type="entry name" value="FlgD/Vpr_Ig-like"/>
</dbReference>
<comment type="similarity">
    <text evidence="1 5">Belongs to the FlgD family.</text>
</comment>
<dbReference type="Gene3D" id="2.30.30.910">
    <property type="match status" value="1"/>
</dbReference>
<evidence type="ECO:0000256" key="3">
    <source>
        <dbReference type="ARBA" id="ARBA00022795"/>
    </source>
</evidence>
<feature type="compositionally biased region" description="Low complexity" evidence="6">
    <location>
        <begin position="1"/>
        <end position="14"/>
    </location>
</feature>
<feature type="compositionally biased region" description="Low complexity" evidence="6">
    <location>
        <begin position="24"/>
        <end position="54"/>
    </location>
</feature>
<dbReference type="Pfam" id="PF13860">
    <property type="entry name" value="FlgD_ig"/>
    <property type="match status" value="1"/>
</dbReference>
<comment type="caution">
    <text evidence="9">The sequence shown here is derived from an EMBL/GenBank/DDBJ whole genome shotgun (WGS) entry which is preliminary data.</text>
</comment>
<name>A0ABR5TIP1_9BURK</name>
<evidence type="ECO:0000313" key="9">
    <source>
        <dbReference type="EMBL" id="KWZ44455.1"/>
    </source>
</evidence>
<dbReference type="NCBIfam" id="NF005176">
    <property type="entry name" value="PRK06655.1-1"/>
    <property type="match status" value="1"/>
</dbReference>
<dbReference type="InterPro" id="IPR005648">
    <property type="entry name" value="FlgD"/>
</dbReference>
<dbReference type="Proteomes" id="UP000070255">
    <property type="component" value="Unassembled WGS sequence"/>
</dbReference>
<keyword evidence="9" id="KW-0969">Cilium</keyword>
<protein>
    <recommendedName>
        <fullName evidence="2 5">Basal-body rod modification protein FlgD</fullName>
    </recommendedName>
</protein>
<dbReference type="EMBL" id="LNJQ01000001">
    <property type="protein sequence ID" value="KWZ44455.1"/>
    <property type="molecule type" value="Genomic_DNA"/>
</dbReference>
<dbReference type="RefSeq" id="WP_060822220.1">
    <property type="nucleotide sequence ID" value="NZ_LNJQ01000001.1"/>
</dbReference>
<evidence type="ECO:0000259" key="7">
    <source>
        <dbReference type="Pfam" id="PF13860"/>
    </source>
</evidence>
<comment type="function">
    <text evidence="4 5">Required for flagellar hook formation. May act as a scaffolding protein.</text>
</comment>
<dbReference type="Gene3D" id="2.60.40.4070">
    <property type="match status" value="1"/>
</dbReference>
<feature type="region of interest" description="Disordered" evidence="6">
    <location>
        <begin position="1"/>
        <end position="61"/>
    </location>
</feature>
<evidence type="ECO:0000259" key="8">
    <source>
        <dbReference type="Pfam" id="PF13861"/>
    </source>
</evidence>
<evidence type="ECO:0000256" key="1">
    <source>
        <dbReference type="ARBA" id="ARBA00010577"/>
    </source>
</evidence>
<evidence type="ECO:0000313" key="10">
    <source>
        <dbReference type="Proteomes" id="UP000070255"/>
    </source>
</evidence>
<dbReference type="Pfam" id="PF13861">
    <property type="entry name" value="FLgD_tudor"/>
    <property type="match status" value="1"/>
</dbReference>
<evidence type="ECO:0000256" key="4">
    <source>
        <dbReference type="ARBA" id="ARBA00024746"/>
    </source>
</evidence>
<evidence type="ECO:0000256" key="5">
    <source>
        <dbReference type="RuleBase" id="RU362076"/>
    </source>
</evidence>
<evidence type="ECO:0000256" key="2">
    <source>
        <dbReference type="ARBA" id="ARBA00016013"/>
    </source>
</evidence>
<keyword evidence="9" id="KW-0966">Cell projection</keyword>
<accession>A0ABR5TIP1</accession>